<evidence type="ECO:0000313" key="25">
    <source>
        <dbReference type="EMBL" id="TLP98580.1"/>
    </source>
</evidence>
<dbReference type="GO" id="GO:0005524">
    <property type="term" value="F:ATP binding"/>
    <property type="evidence" value="ECO:0007669"/>
    <property type="project" value="UniProtKB-KW"/>
</dbReference>
<protein>
    <recommendedName>
        <fullName evidence="2">DNA ligase (ATP)</fullName>
        <ecNumber evidence="2">6.5.1.1</ecNumber>
    </recommendedName>
    <alternativeName>
        <fullName evidence="19">NHEJ DNA polymerase</fullName>
    </alternativeName>
</protein>
<dbReference type="GO" id="GO:0006310">
    <property type="term" value="P:DNA recombination"/>
    <property type="evidence" value="ECO:0007669"/>
    <property type="project" value="UniProtKB-KW"/>
</dbReference>
<evidence type="ECO:0000259" key="24">
    <source>
        <dbReference type="PROSITE" id="PS50160"/>
    </source>
</evidence>
<evidence type="ECO:0000256" key="10">
    <source>
        <dbReference type="ARBA" id="ARBA00022801"/>
    </source>
</evidence>
<dbReference type="NCBIfam" id="TIGR02778">
    <property type="entry name" value="ligD_pol"/>
    <property type="match status" value="1"/>
</dbReference>
<dbReference type="InterPro" id="IPR014144">
    <property type="entry name" value="LigD_PE_domain"/>
</dbReference>
<keyword evidence="15" id="KW-0233">DNA recombination</keyword>
<dbReference type="NCBIfam" id="NF007210">
    <property type="entry name" value="PRK09632.1"/>
    <property type="match status" value="1"/>
</dbReference>
<dbReference type="OrthoDB" id="9802472at2"/>
<keyword evidence="11" id="KW-0269">Exonuclease</keyword>
<keyword evidence="16" id="KW-0234">DNA repair</keyword>
<dbReference type="CDD" id="cd04863">
    <property type="entry name" value="MtLigD_Pol_like"/>
    <property type="match status" value="1"/>
</dbReference>
<keyword evidence="26" id="KW-1185">Reference proteome</keyword>
<evidence type="ECO:0000256" key="18">
    <source>
        <dbReference type="ARBA" id="ARBA00023268"/>
    </source>
</evidence>
<keyword evidence="7" id="KW-0479">Metal-binding</keyword>
<evidence type="ECO:0000256" key="1">
    <source>
        <dbReference type="ARBA" id="ARBA00001936"/>
    </source>
</evidence>
<evidence type="ECO:0000256" key="15">
    <source>
        <dbReference type="ARBA" id="ARBA00023172"/>
    </source>
</evidence>
<dbReference type="Pfam" id="PF01068">
    <property type="entry name" value="DNA_ligase_A_M"/>
    <property type="match status" value="1"/>
</dbReference>
<evidence type="ECO:0000256" key="3">
    <source>
        <dbReference type="ARBA" id="ARBA00022598"/>
    </source>
</evidence>
<keyword evidence="9" id="KW-0227">DNA damage</keyword>
<dbReference type="PROSITE" id="PS50160">
    <property type="entry name" value="DNA_LIGASE_A3"/>
    <property type="match status" value="1"/>
</dbReference>
<comment type="similarity">
    <text evidence="21">In the C-terminal section; belongs to the ATP-dependent DNA ligase family.</text>
</comment>
<dbReference type="InterPro" id="IPR016059">
    <property type="entry name" value="DNA_ligase_ATP-dep_CS"/>
</dbReference>
<evidence type="ECO:0000256" key="6">
    <source>
        <dbReference type="ARBA" id="ARBA00022722"/>
    </source>
</evidence>
<evidence type="ECO:0000256" key="14">
    <source>
        <dbReference type="ARBA" id="ARBA00023125"/>
    </source>
</evidence>
<evidence type="ECO:0000256" key="9">
    <source>
        <dbReference type="ARBA" id="ARBA00022763"/>
    </source>
</evidence>
<dbReference type="Pfam" id="PF04679">
    <property type="entry name" value="DNA_ligase_A_C"/>
    <property type="match status" value="1"/>
</dbReference>
<keyword evidence="6" id="KW-0540">Nuclease</keyword>
<organism evidence="25 26">
    <name type="scientific">Nesterenkonia salmonea</name>
    <dbReference type="NCBI Taxonomy" id="1804987"/>
    <lineage>
        <taxon>Bacteria</taxon>
        <taxon>Bacillati</taxon>
        <taxon>Actinomycetota</taxon>
        <taxon>Actinomycetes</taxon>
        <taxon>Micrococcales</taxon>
        <taxon>Micrococcaceae</taxon>
        <taxon>Nesterenkonia</taxon>
    </lineage>
</organism>
<dbReference type="CDD" id="cd07906">
    <property type="entry name" value="Adenylation_DNA_ligase_LigD_LigC"/>
    <property type="match status" value="1"/>
</dbReference>
<evidence type="ECO:0000256" key="20">
    <source>
        <dbReference type="ARBA" id="ARBA00034003"/>
    </source>
</evidence>
<dbReference type="InterPro" id="IPR012340">
    <property type="entry name" value="NA-bd_OB-fold"/>
</dbReference>
<comment type="similarity">
    <text evidence="22">In the N-terminal section; belongs to the LigD polymerase family.</text>
</comment>
<evidence type="ECO:0000256" key="19">
    <source>
        <dbReference type="ARBA" id="ARBA00029943"/>
    </source>
</evidence>
<dbReference type="SUPFAM" id="SSF50249">
    <property type="entry name" value="Nucleic acid-binding proteins"/>
    <property type="match status" value="1"/>
</dbReference>
<dbReference type="GO" id="GO:0004527">
    <property type="term" value="F:exonuclease activity"/>
    <property type="evidence" value="ECO:0007669"/>
    <property type="project" value="UniProtKB-KW"/>
</dbReference>
<keyword evidence="14" id="KW-0238">DNA-binding</keyword>
<dbReference type="InterPro" id="IPR012309">
    <property type="entry name" value="DNA_ligase_ATP-dep_C"/>
</dbReference>
<comment type="cofactor">
    <cofactor evidence="1">
        <name>Mn(2+)</name>
        <dbReference type="ChEBI" id="CHEBI:29035"/>
    </cofactor>
</comment>
<keyword evidence="10" id="KW-0378">Hydrolase</keyword>
<evidence type="ECO:0000313" key="26">
    <source>
        <dbReference type="Proteomes" id="UP000310458"/>
    </source>
</evidence>
<dbReference type="CDD" id="cd07971">
    <property type="entry name" value="OBF_DNA_ligase_LigD"/>
    <property type="match status" value="1"/>
</dbReference>
<dbReference type="GO" id="GO:0003910">
    <property type="term" value="F:DNA ligase (ATP) activity"/>
    <property type="evidence" value="ECO:0007669"/>
    <property type="project" value="UniProtKB-EC"/>
</dbReference>
<keyword evidence="13" id="KW-0239">DNA-directed DNA polymerase</keyword>
<evidence type="ECO:0000256" key="12">
    <source>
        <dbReference type="ARBA" id="ARBA00022840"/>
    </source>
</evidence>
<dbReference type="Gene3D" id="3.90.920.10">
    <property type="entry name" value="DNA primase, PRIM domain"/>
    <property type="match status" value="1"/>
</dbReference>
<keyword evidence="8" id="KW-0547">Nucleotide-binding</keyword>
<evidence type="ECO:0000256" key="2">
    <source>
        <dbReference type="ARBA" id="ARBA00012727"/>
    </source>
</evidence>
<keyword evidence="12" id="KW-0067">ATP-binding</keyword>
<accession>A0A5R9BF81</accession>
<evidence type="ECO:0000256" key="22">
    <source>
        <dbReference type="ARBA" id="ARBA00049990"/>
    </source>
</evidence>
<keyword evidence="3 25" id="KW-0436">Ligase</keyword>
<dbReference type="EC" id="6.5.1.1" evidence="2"/>
<evidence type="ECO:0000256" key="17">
    <source>
        <dbReference type="ARBA" id="ARBA00023211"/>
    </source>
</evidence>
<feature type="domain" description="ATP-dependent DNA ligase family profile" evidence="24">
    <location>
        <begin position="620"/>
        <end position="744"/>
    </location>
</feature>
<evidence type="ECO:0000256" key="11">
    <source>
        <dbReference type="ARBA" id="ARBA00022839"/>
    </source>
</evidence>
<evidence type="ECO:0000256" key="4">
    <source>
        <dbReference type="ARBA" id="ARBA00022679"/>
    </source>
</evidence>
<comment type="catalytic activity">
    <reaction evidence="20">
        <text>ATP + (deoxyribonucleotide)n-3'-hydroxyl + 5'-phospho-(deoxyribonucleotide)m = (deoxyribonucleotide)n+m + AMP + diphosphate.</text>
        <dbReference type="EC" id="6.5.1.1"/>
    </reaction>
</comment>
<evidence type="ECO:0000256" key="21">
    <source>
        <dbReference type="ARBA" id="ARBA00049981"/>
    </source>
</evidence>
<dbReference type="Pfam" id="PF21686">
    <property type="entry name" value="LigD_Prim-Pol"/>
    <property type="match status" value="1"/>
</dbReference>
<gene>
    <name evidence="25" type="ORF">FEF26_04060</name>
</gene>
<evidence type="ECO:0000256" key="13">
    <source>
        <dbReference type="ARBA" id="ARBA00022932"/>
    </source>
</evidence>
<keyword evidence="18" id="KW-0511">Multifunctional enzyme</keyword>
<dbReference type="GO" id="GO:0046872">
    <property type="term" value="F:metal ion binding"/>
    <property type="evidence" value="ECO:0007669"/>
    <property type="project" value="UniProtKB-KW"/>
</dbReference>
<keyword evidence="4" id="KW-0808">Transferase</keyword>
<dbReference type="InterPro" id="IPR033649">
    <property type="entry name" value="MtLigD_Pol-like"/>
</dbReference>
<dbReference type="Gene3D" id="3.30.1490.70">
    <property type="match status" value="1"/>
</dbReference>
<dbReference type="Pfam" id="PF13298">
    <property type="entry name" value="LigD_N"/>
    <property type="match status" value="1"/>
</dbReference>
<dbReference type="Gene3D" id="3.30.470.30">
    <property type="entry name" value="DNA ligase/mRNA capping enzyme"/>
    <property type="match status" value="1"/>
</dbReference>
<comment type="caution">
    <text evidence="25">The sequence shown here is derived from an EMBL/GenBank/DDBJ whole genome shotgun (WGS) entry which is preliminary data.</text>
</comment>
<sequence length="823" mass="91885">MAPKQQTVTVAGRKLKLTNLDKVLYPESGTTKAEVIEYFQTVATAMLPHVRRRAVTRKRWPDGPGTADKPKDAFFRKNLEDSAPAWVPRLGMQHSDHVNVYPLAEDEAVLAWFGQVAALELHVPQWRFDADVAPFIPQDQDGEPPVAERRNPDRLVLDLDPGPGTDVTDCAQVAHWCREILDDTGLPSVPVTSGSKGIHLYAALDGSYTSDQVSEVAKELARSLEADHPKEVVSQMKKTARRGKVFIDWSQNSANKTTVAPYSLRGRPQPWVAAPRTWEELDDPELGQLTFREVMERLADGIDPLADFARYTEHDDADCPAVAKPESKKAQEKTKDIEDALTKYRSMRDATKTPEPVPEASPAARDDDPIFVIQEHHATALHYDTRLERDGVLVSWAVPKGPPLSQGDQRLAVMTEDHPLEYAEFEGTIPKNEYGGGEVSIWDSGTVEIEKWEKKKVVFVLHGQPDGGLGGKPRRYALVQTDKKGKDWLIRLMKDQPKQSAKQQAEPSPMPDPLPSPMLATVGEPKDLHGDDWVFEAKWDGYRILSAVHNAGEQSSAVGLRSRNGKDYTTVFPELSELADLVPDGTVLDGEVVALNSSHRPDFGLLQRRGRLTKNREIERAAARIPVHYMVFDILHTAEHGDLTDLPYTERREILRKFVKSGKQVQVPDNLGVKLNNAMEVSEELKLEGVLAKRAHSTYKPGKRSDDWIKLKHDNHADVVIIGWRQGKGGRARTFGSLLLAVENEDGHLIYAGRVGTGFSDADLSELRGKLEKVTRKTPPIDDVPTKDASDATWVTPKLRAEVKHAGLTRDHRLRHPTWRKLL</sequence>
<evidence type="ECO:0000256" key="8">
    <source>
        <dbReference type="ARBA" id="ARBA00022741"/>
    </source>
</evidence>
<dbReference type="NCBIfam" id="TIGR02777">
    <property type="entry name" value="LigD_PE_dom"/>
    <property type="match status" value="1"/>
</dbReference>
<dbReference type="PANTHER" id="PTHR42705">
    <property type="entry name" value="BIFUNCTIONAL NON-HOMOLOGOUS END JOINING PROTEIN LIGD"/>
    <property type="match status" value="1"/>
</dbReference>
<name>A0A5R9BF81_9MICC</name>
<feature type="region of interest" description="Disordered" evidence="23">
    <location>
        <begin position="496"/>
        <end position="516"/>
    </location>
</feature>
<dbReference type="GO" id="GO:0003887">
    <property type="term" value="F:DNA-directed DNA polymerase activity"/>
    <property type="evidence" value="ECO:0007669"/>
    <property type="project" value="UniProtKB-KW"/>
</dbReference>
<proteinExistence type="inferred from homology"/>
<dbReference type="GO" id="GO:0003677">
    <property type="term" value="F:DNA binding"/>
    <property type="evidence" value="ECO:0007669"/>
    <property type="project" value="UniProtKB-KW"/>
</dbReference>
<reference evidence="25 26" key="1">
    <citation type="submission" date="2019-05" db="EMBL/GenBank/DDBJ databases">
        <title>Nesterenkonia sp. GY074 isolated from the Southern Atlantic Ocean.</title>
        <authorList>
            <person name="Zhang G."/>
        </authorList>
    </citation>
    <scope>NUCLEOTIDE SEQUENCE [LARGE SCALE GENOMIC DNA]</scope>
    <source>
        <strain evidence="25 26">GY074</strain>
    </source>
</reference>
<dbReference type="InterPro" id="IPR012310">
    <property type="entry name" value="DNA_ligase_ATP-dep_cent"/>
</dbReference>
<dbReference type="Gene3D" id="2.40.50.140">
    <property type="entry name" value="Nucleic acid-binding proteins"/>
    <property type="match status" value="1"/>
</dbReference>
<dbReference type="GO" id="GO:0006281">
    <property type="term" value="P:DNA repair"/>
    <property type="evidence" value="ECO:0007669"/>
    <property type="project" value="UniProtKB-KW"/>
</dbReference>
<evidence type="ECO:0000256" key="7">
    <source>
        <dbReference type="ARBA" id="ARBA00022723"/>
    </source>
</evidence>
<dbReference type="InterPro" id="IPR014146">
    <property type="entry name" value="LigD_ligase_dom"/>
</dbReference>
<evidence type="ECO:0000256" key="5">
    <source>
        <dbReference type="ARBA" id="ARBA00022695"/>
    </source>
</evidence>
<evidence type="ECO:0000256" key="16">
    <source>
        <dbReference type="ARBA" id="ARBA00023204"/>
    </source>
</evidence>
<dbReference type="PANTHER" id="PTHR42705:SF2">
    <property type="entry name" value="BIFUNCTIONAL NON-HOMOLOGOUS END JOINING PROTEIN LIGD"/>
    <property type="match status" value="1"/>
</dbReference>
<dbReference type="InterPro" id="IPR052171">
    <property type="entry name" value="NHEJ_LigD"/>
</dbReference>
<dbReference type="AlphaFoldDB" id="A0A5R9BF81"/>
<dbReference type="RefSeq" id="WP_138252269.1">
    <property type="nucleotide sequence ID" value="NZ_VAVZ01000008.1"/>
</dbReference>
<keyword evidence="5" id="KW-0548">Nucleotidyltransferase</keyword>
<dbReference type="NCBIfam" id="TIGR02779">
    <property type="entry name" value="NHEJ_ligase_lig"/>
    <property type="match status" value="1"/>
</dbReference>
<dbReference type="SUPFAM" id="SSF56091">
    <property type="entry name" value="DNA ligase/mRNA capping enzyme, catalytic domain"/>
    <property type="match status" value="1"/>
</dbReference>
<dbReference type="EMBL" id="VAVZ01000008">
    <property type="protein sequence ID" value="TLP98580.1"/>
    <property type="molecule type" value="Genomic_DNA"/>
</dbReference>
<evidence type="ECO:0000256" key="23">
    <source>
        <dbReference type="SAM" id="MobiDB-lite"/>
    </source>
</evidence>
<dbReference type="InterPro" id="IPR014145">
    <property type="entry name" value="LigD_pol_dom"/>
</dbReference>
<dbReference type="Proteomes" id="UP000310458">
    <property type="component" value="Unassembled WGS sequence"/>
</dbReference>
<dbReference type="PROSITE" id="PS00333">
    <property type="entry name" value="DNA_LIGASE_A2"/>
    <property type="match status" value="1"/>
</dbReference>
<keyword evidence="17" id="KW-0464">Manganese</keyword>